<dbReference type="AlphaFoldDB" id="A0A4Z0PDZ5"/>
<dbReference type="Gene3D" id="2.180.10.10">
    <property type="entry name" value="RHS repeat-associated core"/>
    <property type="match status" value="1"/>
</dbReference>
<evidence type="ECO:0000256" key="1">
    <source>
        <dbReference type="SAM" id="MobiDB-lite"/>
    </source>
</evidence>
<reference evidence="2 3" key="1">
    <citation type="submission" date="2019-04" db="EMBL/GenBank/DDBJ databases">
        <authorList>
            <person name="Feng G."/>
            <person name="Zhang J."/>
            <person name="Zhu H."/>
        </authorList>
    </citation>
    <scope>NUCLEOTIDE SEQUENCE [LARGE SCALE GENOMIC DNA]</scope>
    <source>
        <strain evidence="2 3">JCM 17223</strain>
    </source>
</reference>
<dbReference type="PANTHER" id="PTHR32305:SF15">
    <property type="entry name" value="PROTEIN RHSA-RELATED"/>
    <property type="match status" value="1"/>
</dbReference>
<dbReference type="OrthoDB" id="667524at2"/>
<dbReference type="RefSeq" id="WP_135499738.1">
    <property type="nucleotide sequence ID" value="NZ_SRLD01000098.1"/>
</dbReference>
<feature type="region of interest" description="Disordered" evidence="1">
    <location>
        <begin position="290"/>
        <end position="312"/>
    </location>
</feature>
<dbReference type="InterPro" id="IPR022385">
    <property type="entry name" value="Rhs_assc_core"/>
</dbReference>
<feature type="non-terminal residue" evidence="2">
    <location>
        <position position="1"/>
    </location>
</feature>
<keyword evidence="3" id="KW-1185">Reference proteome</keyword>
<dbReference type="EMBL" id="SRLD01000098">
    <property type="protein sequence ID" value="TGE11586.1"/>
    <property type="molecule type" value="Genomic_DNA"/>
</dbReference>
<proteinExistence type="predicted"/>
<dbReference type="Proteomes" id="UP000297739">
    <property type="component" value="Unassembled WGS sequence"/>
</dbReference>
<sequence length="415" mass="46705">ANTIWASVNFVFFMAHVSWFKIQQGPDFSTLAWTSFLGGGHSLPTASLRYELFSKDSQLVATRLQPLQRTATDEWQHLETGMMADSAGYVRVSVVNESGIPAYFDDLAIRPIDPDQYQENHYDPWGLNLVGIEEEGKPDSKFQFNGKEKQDEFGLNWLDYGARMYDPAIGRWDKIDPLAEKHYVLSTYNYCLNNPVNVIDPDGCDAIFTVGRDKSGEINSINVSSTIYIRGSGASSSRAAQLNKEASSTFKGKAIDGVNIGFDVKYKYDENININQLGVVENMLTFLDTPETTNDTRSQVKGGSTGDPLNNTYVRTTGNTGFVRESSRESKKVFHETLHFFGLSDRHYQGSGGNDSYYTVDGFENDIMRHYNALGGISKTHYNNYLQYVRENEFQIKISGDFYVNDRMVDIIADS</sequence>
<protein>
    <submittedName>
        <fullName evidence="2">RHS repeat-associated core domain-containing protein</fullName>
    </submittedName>
</protein>
<organism evidence="2 3">
    <name type="scientific">Hymenobacter elongatus</name>
    <dbReference type="NCBI Taxonomy" id="877208"/>
    <lineage>
        <taxon>Bacteria</taxon>
        <taxon>Pseudomonadati</taxon>
        <taxon>Bacteroidota</taxon>
        <taxon>Cytophagia</taxon>
        <taxon>Cytophagales</taxon>
        <taxon>Hymenobacteraceae</taxon>
        <taxon>Hymenobacter</taxon>
    </lineage>
</organism>
<comment type="caution">
    <text evidence="2">The sequence shown here is derived from an EMBL/GenBank/DDBJ whole genome shotgun (WGS) entry which is preliminary data.</text>
</comment>
<dbReference type="PANTHER" id="PTHR32305">
    <property type="match status" value="1"/>
</dbReference>
<gene>
    <name evidence="2" type="ORF">E5J99_20870</name>
</gene>
<dbReference type="InterPro" id="IPR050708">
    <property type="entry name" value="T6SS_VgrG/RHS"/>
</dbReference>
<accession>A0A4Z0PDZ5</accession>
<evidence type="ECO:0000313" key="3">
    <source>
        <dbReference type="Proteomes" id="UP000297739"/>
    </source>
</evidence>
<dbReference type="NCBIfam" id="TIGR03696">
    <property type="entry name" value="Rhs_assc_core"/>
    <property type="match status" value="1"/>
</dbReference>
<name>A0A4Z0PDZ5_9BACT</name>
<evidence type="ECO:0000313" key="2">
    <source>
        <dbReference type="EMBL" id="TGE11586.1"/>
    </source>
</evidence>